<dbReference type="InterPro" id="IPR019734">
    <property type="entry name" value="TPR_rpt"/>
</dbReference>
<comment type="caution">
    <text evidence="4">The sequence shown here is derived from an EMBL/GenBank/DDBJ whole genome shotgun (WGS) entry which is preliminary data.</text>
</comment>
<dbReference type="PANTHER" id="PTHR45586:SF1">
    <property type="entry name" value="LIPOPOLYSACCHARIDE ASSEMBLY PROTEIN B"/>
    <property type="match status" value="1"/>
</dbReference>
<dbReference type="Pfam" id="PF00515">
    <property type="entry name" value="TPR_1"/>
    <property type="match status" value="1"/>
</dbReference>
<dbReference type="EMBL" id="JBHSWE010000001">
    <property type="protein sequence ID" value="MFC6671316.1"/>
    <property type="molecule type" value="Genomic_DNA"/>
</dbReference>
<accession>A0ABW2A1Q7</accession>
<dbReference type="Pfam" id="PF13432">
    <property type="entry name" value="TPR_16"/>
    <property type="match status" value="1"/>
</dbReference>
<evidence type="ECO:0000313" key="5">
    <source>
        <dbReference type="Proteomes" id="UP001596422"/>
    </source>
</evidence>
<dbReference type="Gene3D" id="1.25.40.10">
    <property type="entry name" value="Tetratricopeptide repeat domain"/>
    <property type="match status" value="4"/>
</dbReference>
<dbReference type="InterPro" id="IPR011990">
    <property type="entry name" value="TPR-like_helical_dom_sf"/>
</dbReference>
<evidence type="ECO:0000256" key="2">
    <source>
        <dbReference type="ARBA" id="ARBA00022803"/>
    </source>
</evidence>
<dbReference type="SMART" id="SM00028">
    <property type="entry name" value="TPR"/>
    <property type="match status" value="7"/>
</dbReference>
<keyword evidence="2 3" id="KW-0802">TPR repeat</keyword>
<gene>
    <name evidence="4" type="ORF">ACFQDL_15485</name>
</gene>
<evidence type="ECO:0000313" key="4">
    <source>
        <dbReference type="EMBL" id="MFC6671316.1"/>
    </source>
</evidence>
<dbReference type="PROSITE" id="PS51257">
    <property type="entry name" value="PROKAR_LIPOPROTEIN"/>
    <property type="match status" value="1"/>
</dbReference>
<sequence>MNKTLFGTLLGTLLVAGCSSQPTPTENAAPVAQEPVQQIPGEFNRESLYELLRAEIAGQRRQFDLALEIYLEQARLTGDPAVAERATRIAQYLQRPDEMLIAARLWLESQPDNPEPYQLAAGLLLHQGDFEAALPLMEQAMAADSRQALALLSGQAGNMAPAELEGYIEMIGRQLAKTPNDGNLLLTRGQLLKQLDRTDEALADFDRALELNPDNLDAVMLKAELLRLSDRSREALALIRPYQQTLGDNRQVQVLHVQLLFQSDAMDAGVRAARNLTLRFPDDNQLHYYLALLMLENDRLNDSRRVLETLVENDPENTAPHFYLGYIAQTQGRNEQAIEHYGRVEEGPNLFQSYARTLSLLDRDEDRARIELVLEDARARFPELAARLYNLEAEWLNLHDQRDDALSLLDQAIDELGNDVALLYTRAMLIEPDNFAQMERDLRQVLELEPDNASALNALGYTLTIHTERYDEAYRLIAQALELKPDDPAILDSMGWILFKLERYPEAIRYLQQAYDSYPDPEVASHLIRAYWADGQQNRARELLEQHLSEDPQNEHLREAVNAVGMP</sequence>
<evidence type="ECO:0000256" key="1">
    <source>
        <dbReference type="ARBA" id="ARBA00022737"/>
    </source>
</evidence>
<keyword evidence="5" id="KW-1185">Reference proteome</keyword>
<dbReference type="PROSITE" id="PS50293">
    <property type="entry name" value="TPR_REGION"/>
    <property type="match status" value="1"/>
</dbReference>
<reference evidence="5" key="1">
    <citation type="journal article" date="2019" name="Int. J. Syst. Evol. Microbiol.">
        <title>The Global Catalogue of Microorganisms (GCM) 10K type strain sequencing project: providing services to taxonomists for standard genome sequencing and annotation.</title>
        <authorList>
            <consortium name="The Broad Institute Genomics Platform"/>
            <consortium name="The Broad Institute Genome Sequencing Center for Infectious Disease"/>
            <person name="Wu L."/>
            <person name="Ma J."/>
        </authorList>
    </citation>
    <scope>NUCLEOTIDE SEQUENCE [LARGE SCALE GENOMIC DNA]</scope>
    <source>
        <strain evidence="5">NBRC 111756</strain>
    </source>
</reference>
<dbReference type="PANTHER" id="PTHR45586">
    <property type="entry name" value="TPR REPEAT-CONTAINING PROTEIN PA4667"/>
    <property type="match status" value="1"/>
</dbReference>
<organism evidence="4 5">
    <name type="scientific">Marinobacterium aestuariivivens</name>
    <dbReference type="NCBI Taxonomy" id="1698799"/>
    <lineage>
        <taxon>Bacteria</taxon>
        <taxon>Pseudomonadati</taxon>
        <taxon>Pseudomonadota</taxon>
        <taxon>Gammaproteobacteria</taxon>
        <taxon>Oceanospirillales</taxon>
        <taxon>Oceanospirillaceae</taxon>
        <taxon>Marinobacterium</taxon>
    </lineage>
</organism>
<dbReference type="RefSeq" id="WP_379909827.1">
    <property type="nucleotide sequence ID" value="NZ_JBHSWE010000001.1"/>
</dbReference>
<dbReference type="SUPFAM" id="SSF48452">
    <property type="entry name" value="TPR-like"/>
    <property type="match status" value="3"/>
</dbReference>
<evidence type="ECO:0000256" key="3">
    <source>
        <dbReference type="PROSITE-ProRule" id="PRU00339"/>
    </source>
</evidence>
<protein>
    <submittedName>
        <fullName evidence="4">Tetratricopeptide repeat protein</fullName>
    </submittedName>
</protein>
<dbReference type="InterPro" id="IPR051012">
    <property type="entry name" value="CellSynth/LPSAsmb/PSIAsmb"/>
</dbReference>
<name>A0ABW2A1Q7_9GAMM</name>
<keyword evidence="1" id="KW-0677">Repeat</keyword>
<proteinExistence type="predicted"/>
<feature type="repeat" description="TPR" evidence="3">
    <location>
        <begin position="488"/>
        <end position="521"/>
    </location>
</feature>
<dbReference type="PROSITE" id="PS50005">
    <property type="entry name" value="TPR"/>
    <property type="match status" value="2"/>
</dbReference>
<dbReference type="Pfam" id="PF13424">
    <property type="entry name" value="TPR_12"/>
    <property type="match status" value="1"/>
</dbReference>
<dbReference type="Proteomes" id="UP001596422">
    <property type="component" value="Unassembled WGS sequence"/>
</dbReference>
<feature type="repeat" description="TPR" evidence="3">
    <location>
        <begin position="182"/>
        <end position="215"/>
    </location>
</feature>